<feature type="domain" description="Yeast cell wall synthesis Kre9/Knh1-like N-terminal" evidence="3">
    <location>
        <begin position="27"/>
        <end position="119"/>
    </location>
</feature>
<protein>
    <recommendedName>
        <fullName evidence="3">Yeast cell wall synthesis Kre9/Knh1-like N-terminal domain-containing protein</fullName>
    </recommendedName>
</protein>
<evidence type="ECO:0000313" key="7">
    <source>
        <dbReference type="Proteomes" id="UP000325313"/>
    </source>
</evidence>
<evidence type="ECO:0000256" key="1">
    <source>
        <dbReference type="ARBA" id="ARBA00022729"/>
    </source>
</evidence>
<dbReference type="PANTHER" id="PTHR35185:SF3">
    <property type="entry name" value="SERINE_THREONINE-RICH PROTEIN ADG2"/>
    <property type="match status" value="1"/>
</dbReference>
<comment type="caution">
    <text evidence="4">The sequence shown here is derived from an EMBL/GenBank/DDBJ whole genome shotgun (WGS) entry which is preliminary data.</text>
</comment>
<keyword evidence="6" id="KW-1185">Reference proteome</keyword>
<sequence>MKRDLVGLFSAILSLFIGYGYSLTVTEPSSDTTWHLHSPNQVKWESVSTDPESVEVRIVNNNPSTYPTGYTHTVKDGINTADNKFTVDSLPGLKPGRGYQVNVMSSAGTILAQSAQFVINGTAEKNTTSTTTHPNTQSIAQPTLAAPSPATSASSSGATILELSSIAKLCLVIVLAISTLPVEKLRSW</sequence>
<dbReference type="PANTHER" id="PTHR35185">
    <property type="entry name" value="SERINE/THREONINE-RICH PROTEIN ADG2-RELATED"/>
    <property type="match status" value="1"/>
</dbReference>
<evidence type="ECO:0000313" key="5">
    <source>
        <dbReference type="EMBL" id="KAA1078880.1"/>
    </source>
</evidence>
<gene>
    <name evidence="4" type="ORF">PGT21_023500</name>
    <name evidence="5" type="ORF">PGTUg99_014101</name>
</gene>
<dbReference type="OrthoDB" id="5316007at2759"/>
<name>A0A5B0MLF1_PUCGR</name>
<feature type="compositionally biased region" description="Low complexity" evidence="2">
    <location>
        <begin position="142"/>
        <end position="151"/>
    </location>
</feature>
<accession>A0A5B0MLF1</accession>
<keyword evidence="1" id="KW-0732">Signal</keyword>
<evidence type="ECO:0000259" key="3">
    <source>
        <dbReference type="Pfam" id="PF10342"/>
    </source>
</evidence>
<reference evidence="6 7" key="1">
    <citation type="submission" date="2019-05" db="EMBL/GenBank/DDBJ databases">
        <title>Emergence of the Ug99 lineage of the wheat stem rust pathogen through somatic hybridization.</title>
        <authorList>
            <person name="Li F."/>
            <person name="Upadhyaya N.M."/>
            <person name="Sperschneider J."/>
            <person name="Matny O."/>
            <person name="Nguyen-Phuc H."/>
            <person name="Mago R."/>
            <person name="Raley C."/>
            <person name="Miller M.E."/>
            <person name="Silverstein K.A.T."/>
            <person name="Henningsen E."/>
            <person name="Hirsch C.D."/>
            <person name="Visser B."/>
            <person name="Pretorius Z.A."/>
            <person name="Steffenson B.J."/>
            <person name="Schwessinger B."/>
            <person name="Dodds P.N."/>
            <person name="Figueroa M."/>
        </authorList>
    </citation>
    <scope>NUCLEOTIDE SEQUENCE [LARGE SCALE GENOMIC DNA]</scope>
    <source>
        <strain evidence="4">21-0</strain>
        <strain evidence="5 7">Ug99</strain>
    </source>
</reference>
<evidence type="ECO:0000313" key="4">
    <source>
        <dbReference type="EMBL" id="KAA1076904.1"/>
    </source>
</evidence>
<dbReference type="EMBL" id="VDEP01000446">
    <property type="protein sequence ID" value="KAA1078880.1"/>
    <property type="molecule type" value="Genomic_DNA"/>
</dbReference>
<dbReference type="Pfam" id="PF10342">
    <property type="entry name" value="Kre9_KNH"/>
    <property type="match status" value="1"/>
</dbReference>
<dbReference type="Proteomes" id="UP000324748">
    <property type="component" value="Unassembled WGS sequence"/>
</dbReference>
<evidence type="ECO:0000313" key="6">
    <source>
        <dbReference type="Proteomes" id="UP000324748"/>
    </source>
</evidence>
<dbReference type="AlphaFoldDB" id="A0A5B0MLF1"/>
<dbReference type="Proteomes" id="UP000325313">
    <property type="component" value="Unassembled WGS sequence"/>
</dbReference>
<organism evidence="4 6">
    <name type="scientific">Puccinia graminis f. sp. tritici</name>
    <dbReference type="NCBI Taxonomy" id="56615"/>
    <lineage>
        <taxon>Eukaryota</taxon>
        <taxon>Fungi</taxon>
        <taxon>Dikarya</taxon>
        <taxon>Basidiomycota</taxon>
        <taxon>Pucciniomycotina</taxon>
        <taxon>Pucciniomycetes</taxon>
        <taxon>Pucciniales</taxon>
        <taxon>Pucciniaceae</taxon>
        <taxon>Puccinia</taxon>
    </lineage>
</organism>
<evidence type="ECO:0000256" key="2">
    <source>
        <dbReference type="SAM" id="MobiDB-lite"/>
    </source>
</evidence>
<dbReference type="EMBL" id="VSWC01000145">
    <property type="protein sequence ID" value="KAA1076904.1"/>
    <property type="molecule type" value="Genomic_DNA"/>
</dbReference>
<dbReference type="InterPro" id="IPR052479">
    <property type="entry name" value="GPI-anchor_Adhesion_Reg"/>
</dbReference>
<proteinExistence type="predicted"/>
<dbReference type="InterPro" id="IPR018466">
    <property type="entry name" value="Kre9/Knh1-like_N"/>
</dbReference>
<feature type="region of interest" description="Disordered" evidence="2">
    <location>
        <begin position="125"/>
        <end position="151"/>
    </location>
</feature>